<dbReference type="InterPro" id="IPR023393">
    <property type="entry name" value="START-like_dom_sf"/>
</dbReference>
<dbReference type="Gene3D" id="3.30.530.20">
    <property type="match status" value="1"/>
</dbReference>
<comment type="caution">
    <text evidence="4">The sequence shown here is derived from an EMBL/GenBank/DDBJ whole genome shotgun (WGS) entry which is preliminary data.</text>
</comment>
<organism evidence="4 5">
    <name type="scientific">Fistulifera solaris</name>
    <name type="common">Oleaginous diatom</name>
    <dbReference type="NCBI Taxonomy" id="1519565"/>
    <lineage>
        <taxon>Eukaryota</taxon>
        <taxon>Sar</taxon>
        <taxon>Stramenopiles</taxon>
        <taxon>Ochrophyta</taxon>
        <taxon>Bacillariophyta</taxon>
        <taxon>Bacillariophyceae</taxon>
        <taxon>Bacillariophycidae</taxon>
        <taxon>Naviculales</taxon>
        <taxon>Naviculaceae</taxon>
        <taxon>Fistulifera</taxon>
    </lineage>
</organism>
<dbReference type="InterPro" id="IPR005031">
    <property type="entry name" value="COQ10_START"/>
</dbReference>
<feature type="region of interest" description="Disordered" evidence="1">
    <location>
        <begin position="239"/>
        <end position="267"/>
    </location>
</feature>
<dbReference type="EMBL" id="BDSP01000234">
    <property type="protein sequence ID" value="GAX25868.1"/>
    <property type="molecule type" value="Genomic_DNA"/>
</dbReference>
<sequence>MTTSSLLFLVSLSLFSTQWVNGFVLPIPRCVSTQYYDNKLPTTALAVWWFGGTQNEAVDGDADSCDLVPVRIERPSPSSRRIFGEIIAPVPLADVWSILTAYDDLSTHVPNLKESRITRRPPSGQPGDGSFECILFQKGAQKIVGFEFAASVTMKMKESYISASERKITFQCVDSMFFNAFDGEWKAEERVSADGMPETKLSYVVDVRPKGPVPVAALEWRIREDVPTNLRAVKRSAALLSEQSQMPQTRSRPSAPSVNNQRASSTRARLMNDMKMSVKWYKDETMEAYLTE</sequence>
<name>A0A1Z5KIT6_FISSO</name>
<dbReference type="OrthoDB" id="5732at2759"/>
<dbReference type="Proteomes" id="UP000198406">
    <property type="component" value="Unassembled WGS sequence"/>
</dbReference>
<evidence type="ECO:0000256" key="2">
    <source>
        <dbReference type="SAM" id="SignalP"/>
    </source>
</evidence>
<dbReference type="SUPFAM" id="SSF55961">
    <property type="entry name" value="Bet v1-like"/>
    <property type="match status" value="1"/>
</dbReference>
<accession>A0A1Z5KIT6</accession>
<feature type="chain" id="PRO_5012735309" description="Coenzyme Q-binding protein COQ10 START domain-containing protein" evidence="2">
    <location>
        <begin position="23"/>
        <end position="292"/>
    </location>
</feature>
<proteinExistence type="predicted"/>
<evidence type="ECO:0000313" key="5">
    <source>
        <dbReference type="Proteomes" id="UP000198406"/>
    </source>
</evidence>
<keyword evidence="2" id="KW-0732">Signal</keyword>
<evidence type="ECO:0000256" key="1">
    <source>
        <dbReference type="SAM" id="MobiDB-lite"/>
    </source>
</evidence>
<evidence type="ECO:0000313" key="4">
    <source>
        <dbReference type="EMBL" id="GAX25868.1"/>
    </source>
</evidence>
<feature type="domain" description="Coenzyme Q-binding protein COQ10 START" evidence="3">
    <location>
        <begin position="89"/>
        <end position="233"/>
    </location>
</feature>
<dbReference type="InParanoid" id="A0A1Z5KIT6"/>
<dbReference type="PANTHER" id="PTHR34060:SF1">
    <property type="entry name" value="POLYKETIDE CYCLASE _ DEHYDRASE AND LIPID TRANSPORT PROTEIN"/>
    <property type="match status" value="1"/>
</dbReference>
<feature type="compositionally biased region" description="Polar residues" evidence="1">
    <location>
        <begin position="241"/>
        <end position="267"/>
    </location>
</feature>
<gene>
    <name evidence="4" type="ORF">FisN_6Hh094</name>
</gene>
<dbReference type="AlphaFoldDB" id="A0A1Z5KIT6"/>
<dbReference type="Pfam" id="PF03364">
    <property type="entry name" value="Polyketide_cyc"/>
    <property type="match status" value="1"/>
</dbReference>
<protein>
    <recommendedName>
        <fullName evidence="3">Coenzyme Q-binding protein COQ10 START domain-containing protein</fullName>
    </recommendedName>
</protein>
<reference evidence="4 5" key="1">
    <citation type="journal article" date="2015" name="Plant Cell">
        <title>Oil accumulation by the oleaginous diatom Fistulifera solaris as revealed by the genome and transcriptome.</title>
        <authorList>
            <person name="Tanaka T."/>
            <person name="Maeda Y."/>
            <person name="Veluchamy A."/>
            <person name="Tanaka M."/>
            <person name="Abida H."/>
            <person name="Marechal E."/>
            <person name="Bowler C."/>
            <person name="Muto M."/>
            <person name="Sunaga Y."/>
            <person name="Tanaka M."/>
            <person name="Yoshino T."/>
            <person name="Taniguchi T."/>
            <person name="Fukuda Y."/>
            <person name="Nemoto M."/>
            <person name="Matsumoto M."/>
            <person name="Wong P.S."/>
            <person name="Aburatani S."/>
            <person name="Fujibuchi W."/>
        </authorList>
    </citation>
    <scope>NUCLEOTIDE SEQUENCE [LARGE SCALE GENOMIC DNA]</scope>
    <source>
        <strain evidence="4 5">JPCC DA0580</strain>
    </source>
</reference>
<feature type="signal peptide" evidence="2">
    <location>
        <begin position="1"/>
        <end position="22"/>
    </location>
</feature>
<dbReference type="PANTHER" id="PTHR34060">
    <property type="entry name" value="POLYKETIDE CYCLASE / DEHYDRASE AND LIPID TRANSPORT PROTEIN"/>
    <property type="match status" value="1"/>
</dbReference>
<keyword evidence="5" id="KW-1185">Reference proteome</keyword>
<evidence type="ECO:0000259" key="3">
    <source>
        <dbReference type="Pfam" id="PF03364"/>
    </source>
</evidence>